<dbReference type="KEGG" id="hpel:HZS54_12295"/>
<gene>
    <name evidence="2" type="ORF">HZS54_12295</name>
</gene>
<accession>A0A7D5SVM3</accession>
<organism evidence="2 3">
    <name type="scientific">Halosimplex pelagicum</name>
    <dbReference type="NCBI Taxonomy" id="869886"/>
    <lineage>
        <taxon>Archaea</taxon>
        <taxon>Methanobacteriati</taxon>
        <taxon>Methanobacteriota</taxon>
        <taxon>Stenosarchaea group</taxon>
        <taxon>Halobacteria</taxon>
        <taxon>Halobacteriales</taxon>
        <taxon>Haloarculaceae</taxon>
        <taxon>Halosimplex</taxon>
    </lineage>
</organism>
<dbReference type="Proteomes" id="UP000509346">
    <property type="component" value="Chromosome"/>
</dbReference>
<protein>
    <submittedName>
        <fullName evidence="2">Uncharacterized protein</fullName>
    </submittedName>
</protein>
<sequence>MSDSADTVEVEKDVLFELYKQLSHPRRVLRNSAEYGETWEDRSRAEKGKNQVENVRERLQELRSKDTNKSQEDADD</sequence>
<keyword evidence="3" id="KW-1185">Reference proteome</keyword>
<dbReference type="AlphaFoldDB" id="A0A7D5SVM3"/>
<keyword evidence="1" id="KW-0175">Coiled coil</keyword>
<evidence type="ECO:0000313" key="2">
    <source>
        <dbReference type="EMBL" id="QLH82347.1"/>
    </source>
</evidence>
<proteinExistence type="predicted"/>
<dbReference type="RefSeq" id="WP_179922815.1">
    <property type="nucleotide sequence ID" value="NZ_CP058909.1"/>
</dbReference>
<dbReference type="EMBL" id="CP058909">
    <property type="protein sequence ID" value="QLH82347.1"/>
    <property type="molecule type" value="Genomic_DNA"/>
</dbReference>
<evidence type="ECO:0000256" key="1">
    <source>
        <dbReference type="SAM" id="Coils"/>
    </source>
</evidence>
<name>A0A7D5SVM3_9EURY</name>
<reference evidence="2 3" key="1">
    <citation type="submission" date="2020-07" db="EMBL/GenBank/DDBJ databases">
        <title>Halosimplex litoreum sp. nov. and Halosimplex rubrum sp. nov., isolated from different salt environments.</title>
        <authorList>
            <person name="Cui H."/>
        </authorList>
    </citation>
    <scope>NUCLEOTIDE SEQUENCE [LARGE SCALE GENOMIC DNA]</scope>
    <source>
        <strain evidence="2 3">R2</strain>
    </source>
</reference>
<dbReference type="GeneID" id="56083382"/>
<evidence type="ECO:0000313" key="3">
    <source>
        <dbReference type="Proteomes" id="UP000509346"/>
    </source>
</evidence>
<feature type="coiled-coil region" evidence="1">
    <location>
        <begin position="42"/>
        <end position="72"/>
    </location>
</feature>